<proteinExistence type="predicted"/>
<accession>A0ABS5AZ79</accession>
<dbReference type="EMBL" id="QFAY01000026">
    <property type="protein sequence ID" value="MBP2621879.1"/>
    <property type="molecule type" value="Genomic_DNA"/>
</dbReference>
<comment type="caution">
    <text evidence="1">The sequence shown here is derived from an EMBL/GenBank/DDBJ whole genome shotgun (WGS) entry which is preliminary data.</text>
</comment>
<sequence>MDKEGSQKLSELSQVFTGLDFPQNQALILSFLIVEGRGKVTFKRMINELALSKASASLALRALEEKKLLYNQKQEGSRERKIILHLYGIVDYLMQRMQVLQGMRVLFEQAALWHQEDAQYAQEFSDVADLYAKLDQAVMAIAAEFSGGIANEKE</sequence>
<dbReference type="Gene3D" id="1.10.10.10">
    <property type="entry name" value="Winged helix-like DNA-binding domain superfamily/Winged helix DNA-binding domain"/>
    <property type="match status" value="1"/>
</dbReference>
<dbReference type="InterPro" id="IPR036390">
    <property type="entry name" value="WH_DNA-bd_sf"/>
</dbReference>
<dbReference type="Proteomes" id="UP001519349">
    <property type="component" value="Unassembled WGS sequence"/>
</dbReference>
<reference evidence="1 2" key="1">
    <citation type="submission" date="2018-05" db="EMBL/GenBank/DDBJ databases">
        <title>Draft genome sequence of Streptococcus panodentis CCUG 70867T.</title>
        <authorList>
            <person name="Salva-Serra F."/>
            <person name="Mendez V."/>
            <person name="Jaen-Luchoro D."/>
            <person name="Gonzales-Siles L."/>
            <person name="Karlsson R."/>
            <person name="Engstrom-Jakobsson H."/>
            <person name="Busquets A."/>
            <person name="Gomila M."/>
            <person name="Pineiro-Iglesias B."/>
            <person name="Bennasar-Figueras A."/>
            <person name="Seeger M."/>
            <person name="Moore E."/>
        </authorList>
    </citation>
    <scope>NUCLEOTIDE SEQUENCE [LARGE SCALE GENOMIC DNA]</scope>
    <source>
        <strain evidence="1 2">CCUG 70867</strain>
    </source>
</reference>
<evidence type="ECO:0000313" key="2">
    <source>
        <dbReference type="Proteomes" id="UP001519349"/>
    </source>
</evidence>
<protein>
    <submittedName>
        <fullName evidence="1">MarR family transcriptional regulator</fullName>
    </submittedName>
</protein>
<gene>
    <name evidence="1" type="ORF">DHL47_11240</name>
</gene>
<keyword evidence="2" id="KW-1185">Reference proteome</keyword>
<evidence type="ECO:0000313" key="1">
    <source>
        <dbReference type="EMBL" id="MBP2621879.1"/>
    </source>
</evidence>
<dbReference type="InterPro" id="IPR036388">
    <property type="entry name" value="WH-like_DNA-bd_sf"/>
</dbReference>
<dbReference type="RefSeq" id="WP_128836330.1">
    <property type="nucleotide sequence ID" value="NZ_QFAY01000026.1"/>
</dbReference>
<organism evidence="1 2">
    <name type="scientific">Streptococcus panodentis</name>
    <dbReference type="NCBI Taxonomy" id="1581472"/>
    <lineage>
        <taxon>Bacteria</taxon>
        <taxon>Bacillati</taxon>
        <taxon>Bacillota</taxon>
        <taxon>Bacilli</taxon>
        <taxon>Lactobacillales</taxon>
        <taxon>Streptococcaceae</taxon>
        <taxon>Streptococcus</taxon>
    </lineage>
</organism>
<name>A0ABS5AZ79_9STRE</name>
<dbReference type="SUPFAM" id="SSF46785">
    <property type="entry name" value="Winged helix' DNA-binding domain"/>
    <property type="match status" value="1"/>
</dbReference>